<name>A0ACC1HNM3_9FUNG</name>
<proteinExistence type="predicted"/>
<gene>
    <name evidence="1" type="ORF">EV182_001079</name>
</gene>
<comment type="caution">
    <text evidence="1">The sequence shown here is derived from an EMBL/GenBank/DDBJ whole genome shotgun (WGS) entry which is preliminary data.</text>
</comment>
<evidence type="ECO:0000313" key="2">
    <source>
        <dbReference type="Proteomes" id="UP001145114"/>
    </source>
</evidence>
<dbReference type="Proteomes" id="UP001145114">
    <property type="component" value="Unassembled WGS sequence"/>
</dbReference>
<sequence length="234" mass="25867">MATRVEITIQVKQASNPDFSFLNVSHPLYPFYRHILGLMQMGVYGYADNASGDEEEVEAAHAPNTPDGEENPTPIAAAASTPSTANDEQQMSPQKPAATPPRPLPTPLPRESVPVPPNFKIPTDSNLRNITDSTARSVARCGNAGSQLEFKLRLEKAANHLYQFLTPSNQFHDYYVFVRNCLRDGKIPVVPESNDNSKDDDEIKTEKRRKLQLFLAKKRSKPAPPSPPPPPALQ</sequence>
<protein>
    <submittedName>
        <fullName evidence="1">Uncharacterized protein</fullName>
    </submittedName>
</protein>
<accession>A0ACC1HNM3</accession>
<organism evidence="1 2">
    <name type="scientific">Spiromyces aspiralis</name>
    <dbReference type="NCBI Taxonomy" id="68401"/>
    <lineage>
        <taxon>Eukaryota</taxon>
        <taxon>Fungi</taxon>
        <taxon>Fungi incertae sedis</taxon>
        <taxon>Zoopagomycota</taxon>
        <taxon>Kickxellomycotina</taxon>
        <taxon>Kickxellomycetes</taxon>
        <taxon>Kickxellales</taxon>
        <taxon>Kickxellaceae</taxon>
        <taxon>Spiromyces</taxon>
    </lineage>
</organism>
<reference evidence="1" key="1">
    <citation type="submission" date="2022-06" db="EMBL/GenBank/DDBJ databases">
        <title>Phylogenomic reconstructions and comparative analyses of Kickxellomycotina fungi.</title>
        <authorList>
            <person name="Reynolds N.K."/>
            <person name="Stajich J.E."/>
            <person name="Barry K."/>
            <person name="Grigoriev I.V."/>
            <person name="Crous P."/>
            <person name="Smith M.E."/>
        </authorList>
    </citation>
    <scope>NUCLEOTIDE SEQUENCE</scope>
    <source>
        <strain evidence="1">RSA 2271</strain>
    </source>
</reference>
<keyword evidence="2" id="KW-1185">Reference proteome</keyword>
<evidence type="ECO:0000313" key="1">
    <source>
        <dbReference type="EMBL" id="KAJ1675534.1"/>
    </source>
</evidence>
<dbReference type="EMBL" id="JAMZIH010005264">
    <property type="protein sequence ID" value="KAJ1675534.1"/>
    <property type="molecule type" value="Genomic_DNA"/>
</dbReference>